<evidence type="ECO:0000313" key="1">
    <source>
        <dbReference type="EMBL" id="PPQ91225.1"/>
    </source>
</evidence>
<reference evidence="1 2" key="1">
    <citation type="journal article" date="2018" name="Evol. Lett.">
        <title>Horizontal gene cluster transfer increased hallucinogenic mushroom diversity.</title>
        <authorList>
            <person name="Reynolds H.T."/>
            <person name="Vijayakumar V."/>
            <person name="Gluck-Thaler E."/>
            <person name="Korotkin H.B."/>
            <person name="Matheny P.B."/>
            <person name="Slot J.C."/>
        </authorList>
    </citation>
    <scope>NUCLEOTIDE SEQUENCE [LARGE SCALE GENOMIC DNA]</scope>
    <source>
        <strain evidence="1 2">2631</strain>
    </source>
</reference>
<proteinExistence type="predicted"/>
<accession>A0A409XKC1</accession>
<dbReference type="AlphaFoldDB" id="A0A409XKC1"/>
<protein>
    <submittedName>
        <fullName evidence="1">Uncharacterized protein</fullName>
    </submittedName>
</protein>
<gene>
    <name evidence="1" type="ORF">CVT25_001183</name>
</gene>
<sequence>MRRRLLSRPTTLMWCRRMGTGLRYPRRARRRL</sequence>
<keyword evidence="2" id="KW-1185">Reference proteome</keyword>
<evidence type="ECO:0000313" key="2">
    <source>
        <dbReference type="Proteomes" id="UP000283269"/>
    </source>
</evidence>
<dbReference type="Proteomes" id="UP000283269">
    <property type="component" value="Unassembled WGS sequence"/>
</dbReference>
<name>A0A409XKC1_PSICY</name>
<dbReference type="InParanoid" id="A0A409XKC1"/>
<dbReference type="EMBL" id="NHYD01001419">
    <property type="protein sequence ID" value="PPQ91225.1"/>
    <property type="molecule type" value="Genomic_DNA"/>
</dbReference>
<comment type="caution">
    <text evidence="1">The sequence shown here is derived from an EMBL/GenBank/DDBJ whole genome shotgun (WGS) entry which is preliminary data.</text>
</comment>
<organism evidence="1 2">
    <name type="scientific">Psilocybe cyanescens</name>
    <dbReference type="NCBI Taxonomy" id="93625"/>
    <lineage>
        <taxon>Eukaryota</taxon>
        <taxon>Fungi</taxon>
        <taxon>Dikarya</taxon>
        <taxon>Basidiomycota</taxon>
        <taxon>Agaricomycotina</taxon>
        <taxon>Agaricomycetes</taxon>
        <taxon>Agaricomycetidae</taxon>
        <taxon>Agaricales</taxon>
        <taxon>Agaricineae</taxon>
        <taxon>Strophariaceae</taxon>
        <taxon>Psilocybe</taxon>
    </lineage>
</organism>